<evidence type="ECO:0000313" key="2">
    <source>
        <dbReference type="Proteomes" id="UP000284407"/>
    </source>
</evidence>
<evidence type="ECO:0000313" key="1">
    <source>
        <dbReference type="EMBL" id="RKE93835.1"/>
    </source>
</evidence>
<dbReference type="STRING" id="1443111.Z949_1586"/>
<sequence length="199" mass="23476">MLVFFKERLAFLSMPKTGSTAYQSALASRADIVINEPPLLKHAPVYRYNRFIRPMFLNVCDAEMELMAVMREPISWLSSWYRYRQRPFMKDKPNNTHEITFDDFILAYMRGQRPGFAEVGNQLKFLERQPNGTGITHLFAYEDQPRLQSFLEERLEVKLSIKRENVSPAFEVALSPDIEERFRRKFADDFTLYESISKN</sequence>
<dbReference type="OrthoDB" id="7687351at2"/>
<dbReference type="Proteomes" id="UP000284407">
    <property type="component" value="Unassembled WGS sequence"/>
</dbReference>
<reference evidence="1 2" key="1">
    <citation type="submission" date="2018-09" db="EMBL/GenBank/DDBJ databases">
        <title>Genomic Encyclopedia of Archaeal and Bacterial Type Strains, Phase II (KMG-II): from individual species to whole genera.</title>
        <authorList>
            <person name="Goeker M."/>
        </authorList>
    </citation>
    <scope>NUCLEOTIDE SEQUENCE [LARGE SCALE GENOMIC DNA]</scope>
    <source>
        <strain evidence="1 2">DSM 11458</strain>
    </source>
</reference>
<organism evidence="1 2">
    <name type="scientific">Sulfitobacter guttiformis</name>
    <dbReference type="NCBI Taxonomy" id="74349"/>
    <lineage>
        <taxon>Bacteria</taxon>
        <taxon>Pseudomonadati</taxon>
        <taxon>Pseudomonadota</taxon>
        <taxon>Alphaproteobacteria</taxon>
        <taxon>Rhodobacterales</taxon>
        <taxon>Roseobacteraceae</taxon>
        <taxon>Sulfitobacter</taxon>
    </lineage>
</organism>
<dbReference type="Gene3D" id="3.40.50.300">
    <property type="entry name" value="P-loop containing nucleotide triphosphate hydrolases"/>
    <property type="match status" value="1"/>
</dbReference>
<dbReference type="RefSeq" id="WP_025062124.1">
    <property type="nucleotide sequence ID" value="NZ_RAQK01000002.1"/>
</dbReference>
<accession>A0A420DI08</accession>
<dbReference type="EMBL" id="RAQK01000002">
    <property type="protein sequence ID" value="RKE93835.1"/>
    <property type="molecule type" value="Genomic_DNA"/>
</dbReference>
<gene>
    <name evidence="1" type="ORF">C8N30_2933</name>
</gene>
<dbReference type="InterPro" id="IPR027417">
    <property type="entry name" value="P-loop_NTPase"/>
</dbReference>
<comment type="caution">
    <text evidence="1">The sequence shown here is derived from an EMBL/GenBank/DDBJ whole genome shotgun (WGS) entry which is preliminary data.</text>
</comment>
<keyword evidence="2" id="KW-1185">Reference proteome</keyword>
<name>A0A420DI08_9RHOB</name>
<dbReference type="SUPFAM" id="SSF52540">
    <property type="entry name" value="P-loop containing nucleoside triphosphate hydrolases"/>
    <property type="match status" value="1"/>
</dbReference>
<dbReference type="AlphaFoldDB" id="A0A420DI08"/>
<proteinExistence type="predicted"/>
<protein>
    <recommendedName>
        <fullName evidence="3">Gamma-glutamyl kinase</fullName>
    </recommendedName>
</protein>
<evidence type="ECO:0008006" key="3">
    <source>
        <dbReference type="Google" id="ProtNLM"/>
    </source>
</evidence>